<evidence type="ECO:0000313" key="3">
    <source>
        <dbReference type="Proteomes" id="UP000223606"/>
    </source>
</evidence>
<reference evidence="3" key="1">
    <citation type="submission" date="2017-09" db="EMBL/GenBank/DDBJ databases">
        <title>Genome sequence of Nannocystis excedens DSM 71.</title>
        <authorList>
            <person name="Blom J."/>
        </authorList>
    </citation>
    <scope>NUCLEOTIDE SEQUENCE [LARGE SCALE GENOMIC DNA]</scope>
    <source>
        <strain evidence="3">type strain: E19</strain>
    </source>
</reference>
<name>A0A2C9DDR4_9HYPH</name>
<sequence>MNWTYEHFAGFAQTWGLVYFFAIFMAVVAYAIWPKNKKSFDEASRIPLSED</sequence>
<dbReference type="Proteomes" id="UP000223606">
    <property type="component" value="Chromosome 1"/>
</dbReference>
<keyword evidence="1" id="KW-0472">Membrane</keyword>
<accession>A0A2C9DDR4</accession>
<dbReference type="EMBL" id="LT960614">
    <property type="protein sequence ID" value="SON58310.1"/>
    <property type="molecule type" value="Genomic_DNA"/>
</dbReference>
<dbReference type="Pfam" id="PF05545">
    <property type="entry name" value="FixQ"/>
    <property type="match status" value="1"/>
</dbReference>
<evidence type="ECO:0000256" key="1">
    <source>
        <dbReference type="SAM" id="Phobius"/>
    </source>
</evidence>
<dbReference type="CDD" id="cd01324">
    <property type="entry name" value="cbb3_Oxidase_CcoQ"/>
    <property type="match status" value="1"/>
</dbReference>
<dbReference type="AlphaFoldDB" id="A0A2C9DDR4"/>
<evidence type="ECO:0000313" key="2">
    <source>
        <dbReference type="EMBL" id="SON58310.1"/>
    </source>
</evidence>
<proteinExistence type="predicted"/>
<dbReference type="RefSeq" id="WP_099558525.1">
    <property type="nucleotide sequence ID" value="NZ_LT960614.1"/>
</dbReference>
<dbReference type="OrthoDB" id="7173870at2"/>
<dbReference type="KEGG" id="hdi:HDIA_4769"/>
<keyword evidence="3" id="KW-1185">Reference proteome</keyword>
<protein>
    <submittedName>
        <fullName evidence="2">Cbb3-type cytochrome oxidase, subunit 3</fullName>
    </submittedName>
</protein>
<keyword evidence="1" id="KW-0812">Transmembrane</keyword>
<organism evidence="2 3">
    <name type="scientific">Hartmannibacter diazotrophicus</name>
    <dbReference type="NCBI Taxonomy" id="1482074"/>
    <lineage>
        <taxon>Bacteria</taxon>
        <taxon>Pseudomonadati</taxon>
        <taxon>Pseudomonadota</taxon>
        <taxon>Alphaproteobacteria</taxon>
        <taxon>Hyphomicrobiales</taxon>
        <taxon>Pleomorphomonadaceae</taxon>
        <taxon>Hartmannibacter</taxon>
    </lineage>
</organism>
<gene>
    <name evidence="2" type="ORF">HDIA_4769</name>
</gene>
<keyword evidence="1" id="KW-1133">Transmembrane helix</keyword>
<feature type="transmembrane region" description="Helical" evidence="1">
    <location>
        <begin position="12"/>
        <end position="33"/>
    </location>
</feature>
<dbReference type="InterPro" id="IPR008621">
    <property type="entry name" value="Cbb3-typ_cyt_oxidase_comp"/>
</dbReference>